<dbReference type="RefSeq" id="WP_131959442.1">
    <property type="nucleotide sequence ID" value="NZ_SMFL01000005.1"/>
</dbReference>
<reference evidence="2 3" key="1">
    <citation type="submission" date="2019-03" db="EMBL/GenBank/DDBJ databases">
        <title>Dyadobacter AR-3-6 sp. nov., isolated from arctic soil.</title>
        <authorList>
            <person name="Chaudhary D.K."/>
        </authorList>
    </citation>
    <scope>NUCLEOTIDE SEQUENCE [LARGE SCALE GENOMIC DNA]</scope>
    <source>
        <strain evidence="2 3">AR-3-6</strain>
    </source>
</reference>
<dbReference type="EMBL" id="SMFL01000005">
    <property type="protein sequence ID" value="TDE14858.1"/>
    <property type="molecule type" value="Genomic_DNA"/>
</dbReference>
<accession>A0A4V2Z413</accession>
<proteinExistence type="predicted"/>
<feature type="chain" id="PRO_5020732981" description="Heparinase" evidence="1">
    <location>
        <begin position="21"/>
        <end position="633"/>
    </location>
</feature>
<evidence type="ECO:0000256" key="1">
    <source>
        <dbReference type="SAM" id="SignalP"/>
    </source>
</evidence>
<dbReference type="Gene3D" id="1.50.10.100">
    <property type="entry name" value="Chondroitin AC/alginate lyase"/>
    <property type="match status" value="1"/>
</dbReference>
<dbReference type="SUPFAM" id="SSF48230">
    <property type="entry name" value="Chondroitin AC/alginate lyase"/>
    <property type="match status" value="1"/>
</dbReference>
<dbReference type="Gene3D" id="2.70.98.70">
    <property type="match status" value="1"/>
</dbReference>
<protein>
    <recommendedName>
        <fullName evidence="4">Heparinase</fullName>
    </recommendedName>
</protein>
<keyword evidence="1" id="KW-0732">Signal</keyword>
<evidence type="ECO:0000313" key="3">
    <source>
        <dbReference type="Proteomes" id="UP000294850"/>
    </source>
</evidence>
<evidence type="ECO:0008006" key="4">
    <source>
        <dbReference type="Google" id="ProtNLM"/>
    </source>
</evidence>
<name>A0A4V2Z413_9BACT</name>
<gene>
    <name evidence="2" type="ORF">E0F88_16905</name>
</gene>
<dbReference type="PANTHER" id="PTHR39210:SF1">
    <property type="entry name" value="HEPARIN-SULFATE LYASE"/>
    <property type="match status" value="1"/>
</dbReference>
<sequence length="633" mass="69856">MIRTWIKLGVFVLLSTGLLAQEPADYTKPVAGIIPLEPGRVGQIALLLDEKPAGFGSPVSDRKVWDKLWASGKYASVLKQAEGMLTKPFPVFDTELYMGIFTKGDSQSGKDMLNERLRWLIVLCWAECLENKGKYIPKLELVIGELLKQKTWVNPRNYSEKTFSGLVELSTASYAHNLAQAFYLLGDKLNTQTRKDILESLHARAFNPVLATLEGKDRNHSWLTVTNNWNAVCLSGITGAALTVLSDKTERAKFVAIAERYSQNFIAGFHNDGYCTEGIGYYNYGFGRFISLRENVLKATNGKIDFFSNDKIKNIAGFLPNMEMINGTYPAIADCPADPKPAKNILYYVSHNLGMGLSQYDSISLLGARSDLVADVLYVFPNSASMARPAAGSSNRYGGIRSYFDAAGILTVRPAANSKAKLAAVFKGGKNNEHHNHNDLGSYTIAVGDQVLMGDPGLIPYTAKTFGPNRYDYKTLSSYGHPVPLIAGEKQRSGNQAQAKILRADFTDAEDHFEMDITSAYQVDGLRSLIRKFDYKRLGDANLDVTDAFVFDTARPFETAIITRAAWKQNEKGQIILEGKNNKLMASITAPEGGFTIKEEKISEENGLAYTRLGIQLNKPVKSGSVTVSYKQL</sequence>
<dbReference type="OrthoDB" id="9793856at2"/>
<dbReference type="AlphaFoldDB" id="A0A4V2Z413"/>
<dbReference type="Proteomes" id="UP000294850">
    <property type="component" value="Unassembled WGS sequence"/>
</dbReference>
<evidence type="ECO:0000313" key="2">
    <source>
        <dbReference type="EMBL" id="TDE14858.1"/>
    </source>
</evidence>
<organism evidence="2 3">
    <name type="scientific">Dyadobacter psychrotolerans</name>
    <dbReference type="NCBI Taxonomy" id="2541721"/>
    <lineage>
        <taxon>Bacteria</taxon>
        <taxon>Pseudomonadati</taxon>
        <taxon>Bacteroidota</taxon>
        <taxon>Cytophagia</taxon>
        <taxon>Cytophagales</taxon>
        <taxon>Spirosomataceae</taxon>
        <taxon>Dyadobacter</taxon>
    </lineage>
</organism>
<dbReference type="InterPro" id="IPR008929">
    <property type="entry name" value="Chondroitin_lyas"/>
</dbReference>
<dbReference type="PANTHER" id="PTHR39210">
    <property type="entry name" value="HEPARIN-SULFATE LYASE"/>
    <property type="match status" value="1"/>
</dbReference>
<comment type="caution">
    <text evidence="2">The sequence shown here is derived from an EMBL/GenBank/DDBJ whole genome shotgun (WGS) entry which is preliminary data.</text>
</comment>
<keyword evidence="3" id="KW-1185">Reference proteome</keyword>
<feature type="signal peptide" evidence="1">
    <location>
        <begin position="1"/>
        <end position="20"/>
    </location>
</feature>